<dbReference type="CDD" id="cd18793">
    <property type="entry name" value="SF2_C_SNF"/>
    <property type="match status" value="1"/>
</dbReference>
<dbReference type="Gene3D" id="3.40.50.300">
    <property type="entry name" value="P-loop containing nucleotide triphosphate hydrolases"/>
    <property type="match status" value="1"/>
</dbReference>
<name>A0A7Y1AD64_PSEVE</name>
<dbReference type="Pfam" id="PF00176">
    <property type="entry name" value="SNF2-rel_dom"/>
    <property type="match status" value="1"/>
</dbReference>
<comment type="caution">
    <text evidence="4">The sequence shown here is derived from an EMBL/GenBank/DDBJ whole genome shotgun (WGS) entry which is preliminary data.</text>
</comment>
<dbReference type="GO" id="GO:0016787">
    <property type="term" value="F:hydrolase activity"/>
    <property type="evidence" value="ECO:0007669"/>
    <property type="project" value="UniProtKB-KW"/>
</dbReference>
<organism evidence="4 5">
    <name type="scientific">Pseudomonas veronii</name>
    <dbReference type="NCBI Taxonomy" id="76761"/>
    <lineage>
        <taxon>Bacteria</taxon>
        <taxon>Pseudomonadati</taxon>
        <taxon>Pseudomonadota</taxon>
        <taxon>Gammaproteobacteria</taxon>
        <taxon>Pseudomonadales</taxon>
        <taxon>Pseudomonadaceae</taxon>
        <taxon>Pseudomonas</taxon>
    </lineage>
</organism>
<dbReference type="GO" id="GO:0006281">
    <property type="term" value="P:DNA repair"/>
    <property type="evidence" value="ECO:0007669"/>
    <property type="project" value="TreeGrafter"/>
</dbReference>
<dbReference type="Gene3D" id="3.40.50.10810">
    <property type="entry name" value="Tandem AAA-ATPase domain"/>
    <property type="match status" value="1"/>
</dbReference>
<dbReference type="PANTHER" id="PTHR45766">
    <property type="entry name" value="DNA ANNEALING HELICASE AND ENDONUCLEASE ZRANB3 FAMILY MEMBER"/>
    <property type="match status" value="1"/>
</dbReference>
<sequence>MKTYGALSLEEDGSVWLIQGLAPHVAIRLKHIFPKISKTQTDLFRFPNENSVCADLDWFITRYPLAISDKDRRALTKRRKKYELNQAELEEILRPEFKPLIFAGLREGCTIRHYQAQAIELAYRTKCLLLGDDVGLGKTYTAAGMMLMPGCLPCIVVVEPHLQEQWKVKLEGHTNLRVHCVEGTKPYDLPDADVYIQKYSCLAGWIDTFHDGFFKLAVWDEIQSLRRGTDSEKGKASEVLARNSTWLLGLSATPIHNYGIEAFNILNLLSPGVLGTREEFLREWGADDKQIKDPVALGSYLREKNIFLRRLKSDVGQQLPVVDTIIEDVAHDAKALRSIEEFARALAMRYEHGSFTEKGQAGRELDMLVRQATGVSKAHFIAQYAKIFLESGTPIIMAGWHRAVYDIWLRELAEYKPAMYTGSENPKQKIEQKRRFMDGETNCLIMSLHSGAGLDDLQLRCSTVLHGELDWSPKIHEQLTGRLDREGQTQPVLSIYLIGKDGSDPPIVELLGLKASQAAGIVDPGRVFEATQSDNSRVRLLVDLYRQNTKAAA</sequence>
<evidence type="ECO:0000256" key="2">
    <source>
        <dbReference type="ARBA" id="ARBA00022806"/>
    </source>
</evidence>
<dbReference type="InterPro" id="IPR038718">
    <property type="entry name" value="SNF2-like_sf"/>
</dbReference>
<accession>A0A7Y1AD64</accession>
<gene>
    <name evidence="4" type="ORF">HBO38_35060</name>
</gene>
<dbReference type="SMART" id="SM00487">
    <property type="entry name" value="DEXDc"/>
    <property type="match status" value="1"/>
</dbReference>
<dbReference type="SUPFAM" id="SSF52540">
    <property type="entry name" value="P-loop containing nucleoside triphosphate hydrolases"/>
    <property type="match status" value="2"/>
</dbReference>
<evidence type="ECO:0000259" key="3">
    <source>
        <dbReference type="PROSITE" id="PS51192"/>
    </source>
</evidence>
<dbReference type="GO" id="GO:0031297">
    <property type="term" value="P:replication fork processing"/>
    <property type="evidence" value="ECO:0007669"/>
    <property type="project" value="TreeGrafter"/>
</dbReference>
<feature type="domain" description="Helicase ATP-binding" evidence="3">
    <location>
        <begin position="119"/>
        <end position="272"/>
    </location>
</feature>
<dbReference type="InterPro" id="IPR014001">
    <property type="entry name" value="Helicase_ATP-bd"/>
</dbReference>
<proteinExistence type="predicted"/>
<dbReference type="AlphaFoldDB" id="A0A7Y1AD64"/>
<dbReference type="InterPro" id="IPR049730">
    <property type="entry name" value="SNF2/RAD54-like_C"/>
</dbReference>
<reference evidence="4 5" key="1">
    <citation type="journal article" date="2020" name="Front. Microbiol.">
        <title>Genetic Organization of the aprX-lipA2 Operon Affects the Proteolytic Potential of Pseudomonas Species in Milk.</title>
        <authorList>
            <person name="Maier C."/>
            <person name="Huptas C."/>
            <person name="von Neubeck M."/>
            <person name="Scherer S."/>
            <person name="Wenning M."/>
            <person name="Lucking G."/>
        </authorList>
    </citation>
    <scope>NUCLEOTIDE SEQUENCE [LARGE SCALE GENOMIC DNA]</scope>
    <source>
        <strain evidence="4 5">DSM 16272</strain>
    </source>
</reference>
<keyword evidence="2 4" id="KW-0347">Helicase</keyword>
<dbReference type="GO" id="GO:0004386">
    <property type="term" value="F:helicase activity"/>
    <property type="evidence" value="ECO:0007669"/>
    <property type="project" value="UniProtKB-KW"/>
</dbReference>
<evidence type="ECO:0000313" key="4">
    <source>
        <dbReference type="EMBL" id="NMY13546.1"/>
    </source>
</evidence>
<keyword evidence="2 4" id="KW-0067">ATP-binding</keyword>
<keyword evidence="2 4" id="KW-0547">Nucleotide-binding</keyword>
<dbReference type="RefSeq" id="WP_169886642.1">
    <property type="nucleotide sequence ID" value="NZ_JAAQWG010000104.1"/>
</dbReference>
<evidence type="ECO:0000313" key="5">
    <source>
        <dbReference type="Proteomes" id="UP000537729"/>
    </source>
</evidence>
<dbReference type="InterPro" id="IPR027417">
    <property type="entry name" value="P-loop_NTPase"/>
</dbReference>
<protein>
    <submittedName>
        <fullName evidence="4">DEAD/DEAH box helicase</fullName>
    </submittedName>
</protein>
<dbReference type="InterPro" id="IPR000330">
    <property type="entry name" value="SNF2_N"/>
</dbReference>
<dbReference type="EMBL" id="JAAQWG010000104">
    <property type="protein sequence ID" value="NMY13546.1"/>
    <property type="molecule type" value="Genomic_DNA"/>
</dbReference>
<dbReference type="PROSITE" id="PS51192">
    <property type="entry name" value="HELICASE_ATP_BIND_1"/>
    <property type="match status" value="1"/>
</dbReference>
<dbReference type="PANTHER" id="PTHR45766:SF6">
    <property type="entry name" value="SWI_SNF-RELATED MATRIX-ASSOCIATED ACTIN-DEPENDENT REGULATOR OF CHROMATIN SUBFAMILY A-LIKE PROTEIN 1"/>
    <property type="match status" value="1"/>
</dbReference>
<keyword evidence="1" id="KW-0378">Hydrolase</keyword>
<dbReference type="Proteomes" id="UP000537729">
    <property type="component" value="Unassembled WGS sequence"/>
</dbReference>
<dbReference type="GO" id="GO:0005524">
    <property type="term" value="F:ATP binding"/>
    <property type="evidence" value="ECO:0007669"/>
    <property type="project" value="InterPro"/>
</dbReference>
<evidence type="ECO:0000256" key="1">
    <source>
        <dbReference type="ARBA" id="ARBA00022801"/>
    </source>
</evidence>